<dbReference type="AlphaFoldDB" id="A0A517ZR45"/>
<name>A0A517ZR45_9PLAN</name>
<sequence length="459" mass="49394" precursor="true">MPNLRIFGLVAGGVLLLMTMQSSAQERQITHGSAQNHELDNNDNFSPDDRFLVFDTRSGPDLSQARVIAKVEIATGEITQLYTPQHPNAFGPGVLAASYAPDRDEVIFIHGPLQPTGAEDQYEKHRRIGGIVSGDGDGTIRFADARDTQAPYTPGALRGGTHRHEFSGDGKWVGFTYNDAVVRAHGLKTGKHLDLRTIGVTKLGHPVQVPASPQFLSHGEGYSVLVVVVTPDPKPGSDEISHAAADSWVGQNGYRRDDGGRQLARAFIGTTRDKHGEPLDELYIVDIPEEVTKPGPLGPLEGTDTHFPMPPAGAVQRRLTHTAEAKFPGCEGIARSSHDGSQISFRMRDAQGDWQIFLISPTGGEPQQATFVKGGVDTDARWHPSGKFIAFVAGDKVLVADVKPGADFGKSHVLSDGDTAAYALVWSHDGETLAYNRSVATDGKNVTQIFAVDFNQSAP</sequence>
<keyword evidence="3" id="KW-1185">Reference proteome</keyword>
<dbReference type="InterPro" id="IPR011042">
    <property type="entry name" value="6-blade_b-propeller_TolB-like"/>
</dbReference>
<organism evidence="2 3">
    <name type="scientific">Symmachiella dynata</name>
    <dbReference type="NCBI Taxonomy" id="2527995"/>
    <lineage>
        <taxon>Bacteria</taxon>
        <taxon>Pseudomonadati</taxon>
        <taxon>Planctomycetota</taxon>
        <taxon>Planctomycetia</taxon>
        <taxon>Planctomycetales</taxon>
        <taxon>Planctomycetaceae</taxon>
        <taxon>Symmachiella</taxon>
    </lineage>
</organism>
<accession>A0A517ZR45</accession>
<dbReference type="InterPro" id="IPR022223">
    <property type="entry name" value="DUF3748"/>
</dbReference>
<dbReference type="Pfam" id="PF12566">
    <property type="entry name" value="DUF3748"/>
    <property type="match status" value="1"/>
</dbReference>
<evidence type="ECO:0000256" key="1">
    <source>
        <dbReference type="SAM" id="SignalP"/>
    </source>
</evidence>
<gene>
    <name evidence="2" type="ORF">Mal52_33840</name>
</gene>
<protein>
    <submittedName>
        <fullName evidence="2">Translocation protein TolB</fullName>
    </submittedName>
</protein>
<feature type="signal peptide" evidence="1">
    <location>
        <begin position="1"/>
        <end position="24"/>
    </location>
</feature>
<dbReference type="KEGG" id="sdyn:Mal52_33840"/>
<feature type="chain" id="PRO_5022214107" evidence="1">
    <location>
        <begin position="25"/>
        <end position="459"/>
    </location>
</feature>
<evidence type="ECO:0000313" key="3">
    <source>
        <dbReference type="Proteomes" id="UP000319383"/>
    </source>
</evidence>
<proteinExistence type="predicted"/>
<dbReference type="Proteomes" id="UP000319383">
    <property type="component" value="Chromosome"/>
</dbReference>
<dbReference type="RefSeq" id="WP_145377184.1">
    <property type="nucleotide sequence ID" value="NZ_CP036276.1"/>
</dbReference>
<dbReference type="Gene3D" id="2.120.10.30">
    <property type="entry name" value="TolB, C-terminal domain"/>
    <property type="match status" value="1"/>
</dbReference>
<keyword evidence="1" id="KW-0732">Signal</keyword>
<dbReference type="EMBL" id="CP036276">
    <property type="protein sequence ID" value="QDU44898.1"/>
    <property type="molecule type" value="Genomic_DNA"/>
</dbReference>
<reference evidence="2 3" key="1">
    <citation type="submission" date="2019-02" db="EMBL/GenBank/DDBJ databases">
        <title>Deep-cultivation of Planctomycetes and their phenomic and genomic characterization uncovers novel biology.</title>
        <authorList>
            <person name="Wiegand S."/>
            <person name="Jogler M."/>
            <person name="Boedeker C."/>
            <person name="Pinto D."/>
            <person name="Vollmers J."/>
            <person name="Rivas-Marin E."/>
            <person name="Kohn T."/>
            <person name="Peeters S.H."/>
            <person name="Heuer A."/>
            <person name="Rast P."/>
            <person name="Oberbeckmann S."/>
            <person name="Bunk B."/>
            <person name="Jeske O."/>
            <person name="Meyerdierks A."/>
            <person name="Storesund J.E."/>
            <person name="Kallscheuer N."/>
            <person name="Luecker S."/>
            <person name="Lage O.M."/>
            <person name="Pohl T."/>
            <person name="Merkel B.J."/>
            <person name="Hornburger P."/>
            <person name="Mueller R.-W."/>
            <person name="Bruemmer F."/>
            <person name="Labrenz M."/>
            <person name="Spormann A.M."/>
            <person name="Op den Camp H."/>
            <person name="Overmann J."/>
            <person name="Amann R."/>
            <person name="Jetten M.S.M."/>
            <person name="Mascher T."/>
            <person name="Medema M.H."/>
            <person name="Devos D.P."/>
            <person name="Kaster A.-K."/>
            <person name="Ovreas L."/>
            <person name="Rohde M."/>
            <person name="Galperin M.Y."/>
            <person name="Jogler C."/>
        </authorList>
    </citation>
    <scope>NUCLEOTIDE SEQUENCE [LARGE SCALE GENOMIC DNA]</scope>
    <source>
        <strain evidence="2 3">Mal52</strain>
    </source>
</reference>
<evidence type="ECO:0000313" key="2">
    <source>
        <dbReference type="EMBL" id="QDU44898.1"/>
    </source>
</evidence>
<dbReference type="SUPFAM" id="SSF82171">
    <property type="entry name" value="DPP6 N-terminal domain-like"/>
    <property type="match status" value="1"/>
</dbReference>